<comment type="caution">
    <text evidence="1">The sequence shown here is derived from an EMBL/GenBank/DDBJ whole genome shotgun (WGS) entry which is preliminary data.</text>
</comment>
<evidence type="ECO:0008006" key="3">
    <source>
        <dbReference type="Google" id="ProtNLM"/>
    </source>
</evidence>
<protein>
    <recommendedName>
        <fullName evidence="3">Inositol monophosphatase</fullName>
    </recommendedName>
</protein>
<accession>A0ABW9QZM9</accession>
<dbReference type="EMBL" id="WJHE01001418">
    <property type="protein sequence ID" value="MST35086.1"/>
    <property type="molecule type" value="Genomic_DNA"/>
</dbReference>
<evidence type="ECO:0000313" key="2">
    <source>
        <dbReference type="Proteomes" id="UP000437736"/>
    </source>
</evidence>
<dbReference type="PROSITE" id="PS00629">
    <property type="entry name" value="IMP_1"/>
    <property type="match status" value="1"/>
</dbReference>
<reference evidence="1 2" key="1">
    <citation type="submission" date="2019-11" db="EMBL/GenBank/DDBJ databases">
        <title>Acidiferrimicrobium australis gen. nov., sp. nov., an acidophilic and obligately heterotrophic, member of the Actinobacteria that catalyses dissimilatory oxido- reduction of iron isolated from metal-rich acidic water in Chile.</title>
        <authorList>
            <person name="Gonzalez D."/>
            <person name="Huber K."/>
            <person name="Hedrich S."/>
            <person name="Rojas-Villalobos C."/>
            <person name="Quatrini R."/>
            <person name="Dinamarca M.A."/>
            <person name="Schwarz A."/>
            <person name="Canales C."/>
            <person name="Nancucheo I."/>
        </authorList>
    </citation>
    <scope>NUCLEOTIDE SEQUENCE [LARGE SCALE GENOMIC DNA]</scope>
    <source>
        <strain evidence="1 2">USS-CCA1</strain>
    </source>
</reference>
<name>A0ABW9QZM9_9ACTN</name>
<dbReference type="SUPFAM" id="SSF56655">
    <property type="entry name" value="Carbohydrate phosphatase"/>
    <property type="match status" value="1"/>
</dbReference>
<proteinExistence type="predicted"/>
<evidence type="ECO:0000313" key="1">
    <source>
        <dbReference type="EMBL" id="MST35086.1"/>
    </source>
</evidence>
<sequence>MPPTAADAVLPVLHEVVTAIRRELDGLDDWGLVGTSDAQYRHDLVADRVGVDLLDAAGFGILSEESGLHRPERDVVVVIDPVDGSTNASRGLPWYATSV</sequence>
<organism evidence="1 2">
    <name type="scientific">Acidiferrimicrobium australe</name>
    <dbReference type="NCBI Taxonomy" id="2664430"/>
    <lineage>
        <taxon>Bacteria</taxon>
        <taxon>Bacillati</taxon>
        <taxon>Actinomycetota</taxon>
        <taxon>Acidimicrobiia</taxon>
        <taxon>Acidimicrobiales</taxon>
        <taxon>Acidimicrobiaceae</taxon>
        <taxon>Acidiferrimicrobium</taxon>
    </lineage>
</organism>
<dbReference type="Gene3D" id="3.30.540.10">
    <property type="entry name" value="Fructose-1,6-Bisphosphatase, subunit A, domain 1"/>
    <property type="match status" value="1"/>
</dbReference>
<keyword evidence="2" id="KW-1185">Reference proteome</keyword>
<gene>
    <name evidence="1" type="ORF">GHK86_20440</name>
</gene>
<feature type="non-terminal residue" evidence="1">
    <location>
        <position position="99"/>
    </location>
</feature>
<dbReference type="InterPro" id="IPR020583">
    <property type="entry name" value="Inositol_monoP_metal-BS"/>
</dbReference>
<dbReference type="Proteomes" id="UP000437736">
    <property type="component" value="Unassembled WGS sequence"/>
</dbReference>